<feature type="active site" description="Proton acceptor" evidence="4">
    <location>
        <position position="226"/>
    </location>
</feature>
<evidence type="ECO:0000313" key="9">
    <source>
        <dbReference type="Proteomes" id="UP001153954"/>
    </source>
</evidence>
<dbReference type="PANTHER" id="PTHR13966:SF17">
    <property type="entry name" value="ENDONUCLEASE-RELATED"/>
    <property type="match status" value="1"/>
</dbReference>
<dbReference type="AlphaFoldDB" id="A0AAU9UUD0"/>
<evidence type="ECO:0000313" key="8">
    <source>
        <dbReference type="EMBL" id="CAH2101511.1"/>
    </source>
</evidence>
<keyword evidence="5" id="KW-0479">Metal-binding</keyword>
<dbReference type="Gene3D" id="3.40.570.10">
    <property type="entry name" value="Extracellular Endonuclease, subunit A"/>
    <property type="match status" value="1"/>
</dbReference>
<keyword evidence="6" id="KW-0732">Signal</keyword>
<feature type="domain" description="DNA/RNA non-specific endonuclease/pyrophosphatase/phosphodiesterase" evidence="7">
    <location>
        <begin position="133"/>
        <end position="265"/>
    </location>
</feature>
<dbReference type="Pfam" id="PF01223">
    <property type="entry name" value="Endonuclease_NS"/>
    <property type="match status" value="1"/>
</dbReference>
<evidence type="ECO:0000259" key="7">
    <source>
        <dbReference type="Pfam" id="PF01223"/>
    </source>
</evidence>
<dbReference type="GO" id="GO:0000014">
    <property type="term" value="F:single-stranded DNA endodeoxyribonuclease activity"/>
    <property type="evidence" value="ECO:0007669"/>
    <property type="project" value="TreeGrafter"/>
</dbReference>
<comment type="similarity">
    <text evidence="1">Belongs to the DNA/RNA non-specific endonuclease family.</text>
</comment>
<keyword evidence="9" id="KW-1185">Reference proteome</keyword>
<protein>
    <recommendedName>
        <fullName evidence="7">DNA/RNA non-specific endonuclease/pyrophosphatase/phosphodiesterase domain-containing protein</fullName>
    </recommendedName>
</protein>
<dbReference type="GO" id="GO:0003676">
    <property type="term" value="F:nucleic acid binding"/>
    <property type="evidence" value="ECO:0007669"/>
    <property type="project" value="InterPro"/>
</dbReference>
<feature type="signal peptide" evidence="6">
    <location>
        <begin position="1"/>
        <end position="23"/>
    </location>
</feature>
<gene>
    <name evidence="8" type="ORF">EEDITHA_LOCUS16259</name>
</gene>
<dbReference type="EMBL" id="CAKOGL010000023">
    <property type="protein sequence ID" value="CAH2101511.1"/>
    <property type="molecule type" value="Genomic_DNA"/>
</dbReference>
<dbReference type="InterPro" id="IPR040255">
    <property type="entry name" value="Non-specific_endonuclease"/>
</dbReference>
<name>A0AAU9UUD0_EUPED</name>
<keyword evidence="3" id="KW-0378">Hydrolase</keyword>
<dbReference type="GO" id="GO:0005634">
    <property type="term" value="C:nucleus"/>
    <property type="evidence" value="ECO:0007669"/>
    <property type="project" value="TreeGrafter"/>
</dbReference>
<proteinExistence type="inferred from homology"/>
<feature type="binding site" evidence="5">
    <location>
        <position position="256"/>
    </location>
    <ligand>
        <name>Mg(2+)</name>
        <dbReference type="ChEBI" id="CHEBI:18420"/>
        <note>catalytic</note>
    </ligand>
</feature>
<evidence type="ECO:0000256" key="3">
    <source>
        <dbReference type="ARBA" id="ARBA00022759"/>
    </source>
</evidence>
<dbReference type="InterPro" id="IPR044929">
    <property type="entry name" value="DNA/RNA_non-sp_Endonuclease_sf"/>
</dbReference>
<organism evidence="8 9">
    <name type="scientific">Euphydryas editha</name>
    <name type="common">Edith's checkerspot</name>
    <dbReference type="NCBI Taxonomy" id="104508"/>
    <lineage>
        <taxon>Eukaryota</taxon>
        <taxon>Metazoa</taxon>
        <taxon>Ecdysozoa</taxon>
        <taxon>Arthropoda</taxon>
        <taxon>Hexapoda</taxon>
        <taxon>Insecta</taxon>
        <taxon>Pterygota</taxon>
        <taxon>Neoptera</taxon>
        <taxon>Endopterygota</taxon>
        <taxon>Lepidoptera</taxon>
        <taxon>Glossata</taxon>
        <taxon>Ditrysia</taxon>
        <taxon>Papilionoidea</taxon>
        <taxon>Nymphalidae</taxon>
        <taxon>Nymphalinae</taxon>
        <taxon>Euphydryas</taxon>
    </lineage>
</organism>
<feature type="chain" id="PRO_5043639411" description="DNA/RNA non-specific endonuclease/pyrophosphatase/phosphodiesterase domain-containing protein" evidence="6">
    <location>
        <begin position="24"/>
        <end position="270"/>
    </location>
</feature>
<evidence type="ECO:0000256" key="1">
    <source>
        <dbReference type="ARBA" id="ARBA00010052"/>
    </source>
</evidence>
<dbReference type="Proteomes" id="UP001153954">
    <property type="component" value="Unassembled WGS sequence"/>
</dbReference>
<keyword evidence="3" id="KW-0255">Endonuclease</keyword>
<dbReference type="InterPro" id="IPR044925">
    <property type="entry name" value="His-Me_finger_sf"/>
</dbReference>
<evidence type="ECO:0000256" key="2">
    <source>
        <dbReference type="ARBA" id="ARBA00022722"/>
    </source>
</evidence>
<dbReference type="GO" id="GO:0046872">
    <property type="term" value="F:metal ion binding"/>
    <property type="evidence" value="ECO:0007669"/>
    <property type="project" value="InterPro"/>
</dbReference>
<evidence type="ECO:0000256" key="5">
    <source>
        <dbReference type="PIRSR" id="PIRSR640255-2"/>
    </source>
</evidence>
<dbReference type="PANTHER" id="PTHR13966">
    <property type="entry name" value="ENDONUCLEASE RELATED"/>
    <property type="match status" value="1"/>
</dbReference>
<dbReference type="GO" id="GO:0004521">
    <property type="term" value="F:RNA endonuclease activity"/>
    <property type="evidence" value="ECO:0007669"/>
    <property type="project" value="TreeGrafter"/>
</dbReference>
<dbReference type="GO" id="GO:0006309">
    <property type="term" value="P:apoptotic DNA fragmentation"/>
    <property type="evidence" value="ECO:0007669"/>
    <property type="project" value="TreeGrafter"/>
</dbReference>
<sequence length="270" mass="30925">MFRTRVLVFLILYVLKICDEVNGGCTLSLQKDLGDPSPVYLHNGGFLAPSNASGTILLRRSETIRVACPGDKRFIVLGKHPMEFDFFDVKCVKETTFRGVKSPWVGNFSEVTCNVVPWFTVEEVGSCFRGYKLYRVGYKIDNAFYTTYEACFNKDLLHTAYVKHELQLKATITQPGRRPLFREGDLFGKVKMSQVYTNQSNRIREVFGDKKLEEYVNKKQFLSRGHLAPRADFPLYPAQRASFHYVNSAPQWMRGNAGDWAALEDVSIRF</sequence>
<evidence type="ECO:0000256" key="4">
    <source>
        <dbReference type="PIRSR" id="PIRSR640255-1"/>
    </source>
</evidence>
<dbReference type="SUPFAM" id="SSF54060">
    <property type="entry name" value="His-Me finger endonucleases"/>
    <property type="match status" value="1"/>
</dbReference>
<comment type="caution">
    <text evidence="8">The sequence shown here is derived from an EMBL/GenBank/DDBJ whole genome shotgun (WGS) entry which is preliminary data.</text>
</comment>
<keyword evidence="2" id="KW-0540">Nuclease</keyword>
<evidence type="ECO:0000256" key="6">
    <source>
        <dbReference type="SAM" id="SignalP"/>
    </source>
</evidence>
<dbReference type="InterPro" id="IPR001604">
    <property type="entry name" value="Endo_G_ENPP1-like_dom"/>
</dbReference>
<reference evidence="8" key="1">
    <citation type="submission" date="2022-03" db="EMBL/GenBank/DDBJ databases">
        <authorList>
            <person name="Tunstrom K."/>
        </authorList>
    </citation>
    <scope>NUCLEOTIDE SEQUENCE</scope>
</reference>
<dbReference type="GO" id="GO:0005743">
    <property type="term" value="C:mitochondrial inner membrane"/>
    <property type="evidence" value="ECO:0007669"/>
    <property type="project" value="TreeGrafter"/>
</dbReference>
<accession>A0AAU9UUD0</accession>